<keyword evidence="2" id="KW-1185">Reference proteome</keyword>
<dbReference type="STRING" id="4537.A0A0E0JWS1"/>
<protein>
    <submittedName>
        <fullName evidence="1">Uncharacterized protein</fullName>
    </submittedName>
</protein>
<reference evidence="1" key="1">
    <citation type="submission" date="2015-04" db="UniProtKB">
        <authorList>
            <consortium name="EnsemblPlants"/>
        </authorList>
    </citation>
    <scope>IDENTIFICATION</scope>
</reference>
<dbReference type="EnsemblPlants" id="OPUNC02G06350.1">
    <property type="protein sequence ID" value="OPUNC02G06350.1"/>
    <property type="gene ID" value="OPUNC02G06350"/>
</dbReference>
<dbReference type="HOGENOM" id="CLU_1436574_0_0_1"/>
<dbReference type="Proteomes" id="UP000026962">
    <property type="component" value="Chromosome 2"/>
</dbReference>
<accession>A0A0E0JWS1</accession>
<name>A0A0E0JWS1_ORYPU</name>
<dbReference type="AlphaFoldDB" id="A0A0E0JWS1"/>
<dbReference type="Gramene" id="OPUNC02G06350.1">
    <property type="protein sequence ID" value="OPUNC02G06350.1"/>
    <property type="gene ID" value="OPUNC02G06350"/>
</dbReference>
<proteinExistence type="predicted"/>
<evidence type="ECO:0000313" key="2">
    <source>
        <dbReference type="Proteomes" id="UP000026962"/>
    </source>
</evidence>
<reference evidence="1" key="2">
    <citation type="submission" date="2018-05" db="EMBL/GenBank/DDBJ databases">
        <title>OpunRS2 (Oryza punctata Reference Sequence Version 2).</title>
        <authorList>
            <person name="Zhang J."/>
            <person name="Kudrna D."/>
            <person name="Lee S."/>
            <person name="Talag J."/>
            <person name="Welchert J."/>
            <person name="Wing R.A."/>
        </authorList>
    </citation>
    <scope>NUCLEOTIDE SEQUENCE [LARGE SCALE GENOMIC DNA]</scope>
</reference>
<organism evidence="1">
    <name type="scientific">Oryza punctata</name>
    <name type="common">Red rice</name>
    <dbReference type="NCBI Taxonomy" id="4537"/>
    <lineage>
        <taxon>Eukaryota</taxon>
        <taxon>Viridiplantae</taxon>
        <taxon>Streptophyta</taxon>
        <taxon>Embryophyta</taxon>
        <taxon>Tracheophyta</taxon>
        <taxon>Spermatophyta</taxon>
        <taxon>Magnoliopsida</taxon>
        <taxon>Liliopsida</taxon>
        <taxon>Poales</taxon>
        <taxon>Poaceae</taxon>
        <taxon>BOP clade</taxon>
        <taxon>Oryzoideae</taxon>
        <taxon>Oryzeae</taxon>
        <taxon>Oryzinae</taxon>
        <taxon>Oryza</taxon>
    </lineage>
</organism>
<sequence length="189" mass="21977">MVELEVSLKGIFVSTCNLWLLLRNGEMRYSICVQQEGKGSIFPGNVYLKSYNSCNTYKLFLQKEQLKLGAVHLSLEVKCSETYFICLTYEEDMFLQITYFVGHNYEGSNTCSTHQFSHGWPEYLPNPLCRRHHLLLHCHHPLLASYSGAMSQLWDNHDSARRVMGEATKERSLFLQEDYIEVVMQSFNM</sequence>
<evidence type="ECO:0000313" key="1">
    <source>
        <dbReference type="EnsemblPlants" id="OPUNC02G06350.1"/>
    </source>
</evidence>